<evidence type="ECO:0000313" key="1">
    <source>
        <dbReference type="EMBL" id="TFZ81740.1"/>
    </source>
</evidence>
<evidence type="ECO:0000313" key="2">
    <source>
        <dbReference type="Proteomes" id="UP000297890"/>
    </source>
</evidence>
<dbReference type="SUPFAM" id="SSF49373">
    <property type="entry name" value="Invasin/intimin cell-adhesion fragments"/>
    <property type="match status" value="1"/>
</dbReference>
<gene>
    <name evidence="1" type="ORF">E4680_11235</name>
</gene>
<accession>A0A4Z0F851</accession>
<reference evidence="1 2" key="1">
    <citation type="journal article" date="2019" name="ISME J.">
        <title>Candidatus Macondimonas diazotrophica, a novel gammaproteobacterial genus dominating crude-oil-contaminated coastal sediments.</title>
        <authorList>
            <person name="Karthikeyan S."/>
            <person name="Konstantinidis K."/>
        </authorList>
    </citation>
    <scope>NUCLEOTIDE SEQUENCE [LARGE SCALE GENOMIC DNA]</scope>
    <source>
        <strain evidence="1 2">KTK01</strain>
    </source>
</reference>
<dbReference type="Proteomes" id="UP000297890">
    <property type="component" value="Unassembled WGS sequence"/>
</dbReference>
<sequence length="72" mass="7862">MLVFRLVDQNRQPIKKAKVTVKVTNGGDATAWSDKNGFVAQPITGGQHGKVLIDGKEVYEGPLYVDEIVAHL</sequence>
<comment type="caution">
    <text evidence="1">The sequence shown here is derived from an EMBL/GenBank/DDBJ whole genome shotgun (WGS) entry which is preliminary data.</text>
</comment>
<dbReference type="AlphaFoldDB" id="A0A4Z0F851"/>
<protein>
    <submittedName>
        <fullName evidence="1">Uncharacterized protein</fullName>
    </submittedName>
</protein>
<dbReference type="EMBL" id="SRIO01000016">
    <property type="protein sequence ID" value="TFZ81740.1"/>
    <property type="molecule type" value="Genomic_DNA"/>
</dbReference>
<proteinExistence type="predicted"/>
<dbReference type="RefSeq" id="WP_135282509.1">
    <property type="nucleotide sequence ID" value="NZ_SRIO01000016.1"/>
</dbReference>
<organism evidence="1 2">
    <name type="scientific">Candidatus Macondimonas diazotrophica</name>
    <dbReference type="NCBI Taxonomy" id="2305248"/>
    <lineage>
        <taxon>Bacteria</taxon>
        <taxon>Pseudomonadati</taxon>
        <taxon>Pseudomonadota</taxon>
        <taxon>Gammaproteobacteria</taxon>
        <taxon>Chromatiales</taxon>
        <taxon>Ectothiorhodospiraceae</taxon>
        <taxon>Candidatus Macondimonas</taxon>
    </lineage>
</organism>
<dbReference type="InterPro" id="IPR008964">
    <property type="entry name" value="Invasin/intimin_cell_adhesion"/>
</dbReference>
<keyword evidence="2" id="KW-1185">Reference proteome</keyword>
<name>A0A4Z0F851_9GAMM</name>